<protein>
    <recommendedName>
        <fullName evidence="16">Type III pantothenate kinase</fullName>
        <ecNumber evidence="7">2.7.1.33</ecNumber>
    </recommendedName>
</protein>
<evidence type="ECO:0000256" key="8">
    <source>
        <dbReference type="ARBA" id="ARBA00022490"/>
    </source>
</evidence>
<evidence type="ECO:0000256" key="6">
    <source>
        <dbReference type="ARBA" id="ARBA00011738"/>
    </source>
</evidence>
<keyword evidence="9" id="KW-0808">Transferase</keyword>
<keyword evidence="18" id="KW-1185">Reference proteome</keyword>
<evidence type="ECO:0000256" key="2">
    <source>
        <dbReference type="ARBA" id="ARBA00001958"/>
    </source>
</evidence>
<organism evidence="17 18">
    <name type="scientific">Campylobacter blaseri</name>
    <dbReference type="NCBI Taxonomy" id="2042961"/>
    <lineage>
        <taxon>Bacteria</taxon>
        <taxon>Pseudomonadati</taxon>
        <taxon>Campylobacterota</taxon>
        <taxon>Epsilonproteobacteria</taxon>
        <taxon>Campylobacterales</taxon>
        <taxon>Campylobacteraceae</taxon>
        <taxon>Campylobacter</taxon>
    </lineage>
</organism>
<evidence type="ECO:0000256" key="9">
    <source>
        <dbReference type="ARBA" id="ARBA00022679"/>
    </source>
</evidence>
<evidence type="ECO:0000256" key="10">
    <source>
        <dbReference type="ARBA" id="ARBA00022741"/>
    </source>
</evidence>
<gene>
    <name evidence="17" type="ORF">CQ405_04510</name>
</gene>
<dbReference type="InterPro" id="IPR043129">
    <property type="entry name" value="ATPase_NBD"/>
</dbReference>
<comment type="cofactor">
    <cofactor evidence="3">
        <name>NH4(+)</name>
        <dbReference type="ChEBI" id="CHEBI:28938"/>
    </cofactor>
</comment>
<dbReference type="GO" id="GO:0015937">
    <property type="term" value="P:coenzyme A biosynthetic process"/>
    <property type="evidence" value="ECO:0007669"/>
    <property type="project" value="UniProtKB-UniPathway"/>
</dbReference>
<dbReference type="GO" id="GO:0004594">
    <property type="term" value="F:pantothenate kinase activity"/>
    <property type="evidence" value="ECO:0007669"/>
    <property type="project" value="UniProtKB-EC"/>
</dbReference>
<evidence type="ECO:0000256" key="14">
    <source>
        <dbReference type="ARBA" id="ARBA00022993"/>
    </source>
</evidence>
<comment type="pathway">
    <text evidence="5">Cofactor biosynthesis; coenzyme A biosynthesis; CoA from (R)-pantothenate: step 1/5.</text>
</comment>
<evidence type="ECO:0000256" key="15">
    <source>
        <dbReference type="ARBA" id="ARBA00038036"/>
    </source>
</evidence>
<keyword evidence="10" id="KW-0547">Nucleotide-binding</keyword>
<comment type="caution">
    <text evidence="17">The sequence shown here is derived from an EMBL/GenBank/DDBJ whole genome shotgun (WGS) entry which is preliminary data.</text>
</comment>
<dbReference type="GO" id="GO:0005524">
    <property type="term" value="F:ATP binding"/>
    <property type="evidence" value="ECO:0007669"/>
    <property type="project" value="UniProtKB-KW"/>
</dbReference>
<evidence type="ECO:0000256" key="13">
    <source>
        <dbReference type="ARBA" id="ARBA00022958"/>
    </source>
</evidence>
<dbReference type="PANTHER" id="PTHR34265">
    <property type="entry name" value="TYPE III PANTOTHENATE KINASE"/>
    <property type="match status" value="1"/>
</dbReference>
<dbReference type="Proteomes" id="UP000240535">
    <property type="component" value="Unassembled WGS sequence"/>
</dbReference>
<dbReference type="GO" id="GO:0005737">
    <property type="term" value="C:cytoplasm"/>
    <property type="evidence" value="ECO:0007669"/>
    <property type="project" value="UniProtKB-SubCell"/>
</dbReference>
<evidence type="ECO:0000256" key="12">
    <source>
        <dbReference type="ARBA" id="ARBA00022840"/>
    </source>
</evidence>
<evidence type="ECO:0000256" key="1">
    <source>
        <dbReference type="ARBA" id="ARBA00001206"/>
    </source>
</evidence>
<dbReference type="PANTHER" id="PTHR34265:SF1">
    <property type="entry name" value="TYPE III PANTOTHENATE KINASE"/>
    <property type="match status" value="1"/>
</dbReference>
<dbReference type="Pfam" id="PF03309">
    <property type="entry name" value="Pan_kinase"/>
    <property type="match status" value="1"/>
</dbReference>
<evidence type="ECO:0000256" key="3">
    <source>
        <dbReference type="ARBA" id="ARBA00001972"/>
    </source>
</evidence>
<dbReference type="NCBIfam" id="NF009872">
    <property type="entry name" value="PRK13333.1"/>
    <property type="match status" value="1"/>
</dbReference>
<evidence type="ECO:0000256" key="7">
    <source>
        <dbReference type="ARBA" id="ARBA00012102"/>
    </source>
</evidence>
<comment type="subunit">
    <text evidence="6">Homodimer.</text>
</comment>
<evidence type="ECO:0000313" key="18">
    <source>
        <dbReference type="Proteomes" id="UP000240535"/>
    </source>
</evidence>
<proteinExistence type="inferred from homology"/>
<keyword evidence="11 17" id="KW-0418">Kinase</keyword>
<name>A0A2P8R1E8_9BACT</name>
<dbReference type="EMBL" id="PDHH01000003">
    <property type="protein sequence ID" value="PSM52320.1"/>
    <property type="molecule type" value="Genomic_DNA"/>
</dbReference>
<dbReference type="OrthoDB" id="5347692at2"/>
<dbReference type="InterPro" id="IPR004619">
    <property type="entry name" value="Type_III_PanK"/>
</dbReference>
<evidence type="ECO:0000256" key="16">
    <source>
        <dbReference type="ARBA" id="ARBA00040883"/>
    </source>
</evidence>
<comment type="similarity">
    <text evidence="15">Belongs to the type III pantothenate kinase family.</text>
</comment>
<dbReference type="UniPathway" id="UPA00241">
    <property type="reaction ID" value="UER00352"/>
</dbReference>
<comment type="catalytic activity">
    <reaction evidence="1">
        <text>(R)-pantothenate + ATP = (R)-4'-phosphopantothenate + ADP + H(+)</text>
        <dbReference type="Rhea" id="RHEA:16373"/>
        <dbReference type="ChEBI" id="CHEBI:10986"/>
        <dbReference type="ChEBI" id="CHEBI:15378"/>
        <dbReference type="ChEBI" id="CHEBI:29032"/>
        <dbReference type="ChEBI" id="CHEBI:30616"/>
        <dbReference type="ChEBI" id="CHEBI:456216"/>
        <dbReference type="EC" id="2.7.1.33"/>
    </reaction>
</comment>
<dbReference type="AlphaFoldDB" id="A0A2P8R1E8"/>
<sequence>MLLCDIGNFSAKFYDNGKAYSMDFEKLNNLAFDKKVYFINVNKNFYPNSRKFINIESYFNFDTNYIGLGVDRIAGCYTIKDGVVVDAGSAITIDIMKDGMHLGGYIVPGISKLLKNYEDISPILKTYFNSQINLDKMPQKTSDAINYGIISPIILSIQNISKDKNLYFTGGDGSFFAKFFTNSIYDKNLIFRGMLKAIKEKELL</sequence>
<evidence type="ECO:0000256" key="5">
    <source>
        <dbReference type="ARBA" id="ARBA00005225"/>
    </source>
</evidence>
<keyword evidence="13" id="KW-0630">Potassium</keyword>
<evidence type="ECO:0000256" key="4">
    <source>
        <dbReference type="ARBA" id="ARBA00004496"/>
    </source>
</evidence>
<dbReference type="Gene3D" id="3.30.420.40">
    <property type="match status" value="2"/>
</dbReference>
<evidence type="ECO:0000256" key="11">
    <source>
        <dbReference type="ARBA" id="ARBA00022777"/>
    </source>
</evidence>
<dbReference type="NCBIfam" id="TIGR00671">
    <property type="entry name" value="baf"/>
    <property type="match status" value="1"/>
</dbReference>
<accession>A0A2P8R1E8</accession>
<dbReference type="EC" id="2.7.1.33" evidence="7"/>
<keyword evidence="12" id="KW-0067">ATP-binding</keyword>
<dbReference type="SUPFAM" id="SSF53067">
    <property type="entry name" value="Actin-like ATPase domain"/>
    <property type="match status" value="2"/>
</dbReference>
<evidence type="ECO:0000313" key="17">
    <source>
        <dbReference type="EMBL" id="PSM52320.1"/>
    </source>
</evidence>
<keyword evidence="8" id="KW-0963">Cytoplasm</keyword>
<comment type="subcellular location">
    <subcellularLocation>
        <location evidence="4">Cytoplasm</location>
    </subcellularLocation>
</comment>
<dbReference type="RefSeq" id="WP_106871069.1">
    <property type="nucleotide sequence ID" value="NZ_CP053841.1"/>
</dbReference>
<reference evidence="18" key="1">
    <citation type="submission" date="2017-10" db="EMBL/GenBank/DDBJ databases">
        <title>Campylobacter species from seals.</title>
        <authorList>
            <person name="Gilbert M.J."/>
            <person name="Zomer A.L."/>
            <person name="Timmerman A.J."/>
            <person name="Duim B."/>
            <person name="Wagenaar J.A."/>
        </authorList>
    </citation>
    <scope>NUCLEOTIDE SEQUENCE [LARGE SCALE GENOMIC DNA]</scope>
    <source>
        <strain evidence="18">17S00004-5</strain>
    </source>
</reference>
<comment type="cofactor">
    <cofactor evidence="2">
        <name>K(+)</name>
        <dbReference type="ChEBI" id="CHEBI:29103"/>
    </cofactor>
</comment>
<keyword evidence="14" id="KW-0173">Coenzyme A biosynthesis</keyword>